<keyword evidence="7" id="KW-1133">Transmembrane helix</keyword>
<dbReference type="GO" id="GO:0005783">
    <property type="term" value="C:endoplasmic reticulum"/>
    <property type="evidence" value="ECO:0007669"/>
    <property type="project" value="TreeGrafter"/>
</dbReference>
<keyword evidence="5" id="KW-0808">Transferase</keyword>
<evidence type="ECO:0000256" key="7">
    <source>
        <dbReference type="ARBA" id="ARBA00022989"/>
    </source>
</evidence>
<evidence type="ECO:0000256" key="1">
    <source>
        <dbReference type="ARBA" id="ARBA00004127"/>
    </source>
</evidence>
<feature type="region of interest" description="Disordered" evidence="9">
    <location>
        <begin position="1"/>
        <end position="21"/>
    </location>
</feature>
<evidence type="ECO:0000256" key="8">
    <source>
        <dbReference type="ARBA" id="ARBA00023136"/>
    </source>
</evidence>
<accession>A0A8S4DKH0</accession>
<keyword evidence="4" id="KW-0328">Glycosyltransferase</keyword>
<evidence type="ECO:0000313" key="12">
    <source>
        <dbReference type="Proteomes" id="UP000653454"/>
    </source>
</evidence>
<dbReference type="PANTHER" id="PTHR10050:SF51">
    <property type="entry name" value="PROTEIN O-MANNOSYL-TRANSFERASE 1"/>
    <property type="match status" value="1"/>
</dbReference>
<dbReference type="AlphaFoldDB" id="A0A8S4DKH0"/>
<evidence type="ECO:0000256" key="5">
    <source>
        <dbReference type="ARBA" id="ARBA00022679"/>
    </source>
</evidence>
<keyword evidence="8" id="KW-0472">Membrane</keyword>
<dbReference type="Pfam" id="PF02366">
    <property type="entry name" value="PMT"/>
    <property type="match status" value="1"/>
</dbReference>
<reference evidence="11" key="1">
    <citation type="submission" date="2020-11" db="EMBL/GenBank/DDBJ databases">
        <authorList>
            <person name="Whiteford S."/>
        </authorList>
    </citation>
    <scope>NUCLEOTIDE SEQUENCE</scope>
</reference>
<gene>
    <name evidence="11" type="ORF">PLXY2_LOCUS2184</name>
</gene>
<sequence>MMENSTGIRKRKNKQDNEAKQVAEECITEKVLPSSLRELGDGAPAEGEIESKQELNGGISSKETNLTKEISQVKKKELPSLKIYLEIDPIWLILLFLALYTRLYNLEQPKHIVFDELHYGRYVSLYTKGVFFFDAHPPLGKQLLYLAGKAAGYNGNFTFDRIGSPYTDAVPVRALRLVPAIAGSLLVPMTYQLMSALSVSQWSAILAALLVLFENCFLAQSRFMLLECIQLLFGLAGILCTVRSTRRSGALAAAWLCVGSVALGCCFS</sequence>
<comment type="pathway">
    <text evidence="2">Protein modification; protein glycosylation.</text>
</comment>
<keyword evidence="6" id="KW-0812">Transmembrane</keyword>
<keyword evidence="12" id="KW-1185">Reference proteome</keyword>
<feature type="domain" description="ArnT-like N-terminal" evidence="10">
    <location>
        <begin position="93"/>
        <end position="267"/>
    </location>
</feature>
<comment type="caution">
    <text evidence="11">The sequence shown here is derived from an EMBL/GenBank/DDBJ whole genome shotgun (WGS) entry which is preliminary data.</text>
</comment>
<comment type="subcellular location">
    <subcellularLocation>
        <location evidence="1">Endomembrane system</location>
        <topology evidence="1">Multi-pass membrane protein</topology>
    </subcellularLocation>
</comment>
<evidence type="ECO:0000256" key="9">
    <source>
        <dbReference type="SAM" id="MobiDB-lite"/>
    </source>
</evidence>
<evidence type="ECO:0000256" key="3">
    <source>
        <dbReference type="ARBA" id="ARBA00007222"/>
    </source>
</evidence>
<proteinExistence type="inferred from homology"/>
<dbReference type="InterPro" id="IPR027005">
    <property type="entry name" value="PMT-like"/>
</dbReference>
<dbReference type="InterPro" id="IPR003342">
    <property type="entry name" value="ArnT-like_N"/>
</dbReference>
<name>A0A8S4DKH0_PLUXY</name>
<comment type="similarity">
    <text evidence="3">Belongs to the glycosyltransferase 39 family.</text>
</comment>
<evidence type="ECO:0000256" key="4">
    <source>
        <dbReference type="ARBA" id="ARBA00022676"/>
    </source>
</evidence>
<dbReference type="GO" id="GO:0016020">
    <property type="term" value="C:membrane"/>
    <property type="evidence" value="ECO:0007669"/>
    <property type="project" value="InterPro"/>
</dbReference>
<dbReference type="Proteomes" id="UP000653454">
    <property type="component" value="Unassembled WGS sequence"/>
</dbReference>
<dbReference type="EMBL" id="CAJHNJ030000005">
    <property type="protein sequence ID" value="CAG9098386.1"/>
    <property type="molecule type" value="Genomic_DNA"/>
</dbReference>
<evidence type="ECO:0000313" key="11">
    <source>
        <dbReference type="EMBL" id="CAG9098386.1"/>
    </source>
</evidence>
<dbReference type="GO" id="GO:0004169">
    <property type="term" value="F:dolichyl-phosphate-mannose-protein mannosyltransferase activity"/>
    <property type="evidence" value="ECO:0007669"/>
    <property type="project" value="TreeGrafter"/>
</dbReference>
<protein>
    <submittedName>
        <fullName evidence="11">(diamondback moth) hypothetical protein</fullName>
    </submittedName>
</protein>
<evidence type="ECO:0000259" key="10">
    <source>
        <dbReference type="Pfam" id="PF02366"/>
    </source>
</evidence>
<dbReference type="PANTHER" id="PTHR10050">
    <property type="entry name" value="DOLICHYL-PHOSPHATE-MANNOSE--PROTEIN MANNOSYLTRANSFERASE"/>
    <property type="match status" value="1"/>
</dbReference>
<organism evidence="11 12">
    <name type="scientific">Plutella xylostella</name>
    <name type="common">Diamondback moth</name>
    <name type="synonym">Plutella maculipennis</name>
    <dbReference type="NCBI Taxonomy" id="51655"/>
    <lineage>
        <taxon>Eukaryota</taxon>
        <taxon>Metazoa</taxon>
        <taxon>Ecdysozoa</taxon>
        <taxon>Arthropoda</taxon>
        <taxon>Hexapoda</taxon>
        <taxon>Insecta</taxon>
        <taxon>Pterygota</taxon>
        <taxon>Neoptera</taxon>
        <taxon>Endopterygota</taxon>
        <taxon>Lepidoptera</taxon>
        <taxon>Glossata</taxon>
        <taxon>Ditrysia</taxon>
        <taxon>Yponomeutoidea</taxon>
        <taxon>Plutellidae</taxon>
        <taxon>Plutella</taxon>
    </lineage>
</organism>
<evidence type="ECO:0000256" key="6">
    <source>
        <dbReference type="ARBA" id="ARBA00022692"/>
    </source>
</evidence>
<evidence type="ECO:0000256" key="2">
    <source>
        <dbReference type="ARBA" id="ARBA00004922"/>
    </source>
</evidence>